<feature type="transmembrane region" description="Helical" evidence="1">
    <location>
        <begin position="558"/>
        <end position="578"/>
    </location>
</feature>
<gene>
    <name evidence="2" type="ORF">ISP18_14660</name>
</gene>
<accession>A0ABW8IKV2</accession>
<dbReference type="SUPFAM" id="SSF82866">
    <property type="entry name" value="Multidrug efflux transporter AcrB transmembrane domain"/>
    <property type="match status" value="2"/>
</dbReference>
<dbReference type="PANTHER" id="PTHR32063">
    <property type="match status" value="1"/>
</dbReference>
<evidence type="ECO:0000313" key="3">
    <source>
        <dbReference type="Proteomes" id="UP001620409"/>
    </source>
</evidence>
<evidence type="ECO:0000256" key="1">
    <source>
        <dbReference type="SAM" id="Phobius"/>
    </source>
</evidence>
<dbReference type="SUPFAM" id="SSF82693">
    <property type="entry name" value="Multidrug efflux transporter AcrB pore domain, PN1, PN2, PC1 and PC2 subdomains"/>
    <property type="match status" value="3"/>
</dbReference>
<dbReference type="PRINTS" id="PR00702">
    <property type="entry name" value="ACRIFLAVINRP"/>
</dbReference>
<dbReference type="EMBL" id="JADIKI010000023">
    <property type="protein sequence ID" value="MFK2855841.1"/>
    <property type="molecule type" value="Genomic_DNA"/>
</dbReference>
<dbReference type="InterPro" id="IPR001036">
    <property type="entry name" value="Acrflvin-R"/>
</dbReference>
<dbReference type="Gene3D" id="3.30.70.1440">
    <property type="entry name" value="Multidrug efflux transporter AcrB pore domain"/>
    <property type="match status" value="1"/>
</dbReference>
<keyword evidence="1" id="KW-0472">Membrane</keyword>
<dbReference type="SUPFAM" id="SSF82714">
    <property type="entry name" value="Multidrug efflux transporter AcrB TolC docking domain, DN and DC subdomains"/>
    <property type="match status" value="2"/>
</dbReference>
<keyword evidence="1" id="KW-0812">Transmembrane</keyword>
<feature type="transmembrane region" description="Helical" evidence="1">
    <location>
        <begin position="918"/>
        <end position="938"/>
    </location>
</feature>
<dbReference type="Gene3D" id="3.30.70.1320">
    <property type="entry name" value="Multidrug efflux transporter AcrB pore domain like"/>
    <property type="match status" value="1"/>
</dbReference>
<dbReference type="InterPro" id="IPR027463">
    <property type="entry name" value="AcrB_DN_DC_subdom"/>
</dbReference>
<dbReference type="Proteomes" id="UP001620409">
    <property type="component" value="Unassembled WGS sequence"/>
</dbReference>
<proteinExistence type="predicted"/>
<feature type="transmembrane region" description="Helical" evidence="1">
    <location>
        <begin position="428"/>
        <end position="452"/>
    </location>
</feature>
<dbReference type="Gene3D" id="3.30.2090.10">
    <property type="entry name" value="Multidrug efflux transporter AcrB TolC docking domain, DN and DC subdomains"/>
    <property type="match status" value="2"/>
</dbReference>
<feature type="transmembrane region" description="Helical" evidence="1">
    <location>
        <begin position="894"/>
        <end position="911"/>
    </location>
</feature>
<feature type="transmembrane region" description="Helical" evidence="1">
    <location>
        <begin position="394"/>
        <end position="416"/>
    </location>
</feature>
<dbReference type="RefSeq" id="WP_380013437.1">
    <property type="nucleotide sequence ID" value="NZ_JADIKI010000023.1"/>
</dbReference>
<keyword evidence="1" id="KW-1133">Transmembrane helix</keyword>
<dbReference type="Pfam" id="PF00873">
    <property type="entry name" value="ACR_tran"/>
    <property type="match status" value="1"/>
</dbReference>
<organism evidence="2 3">
    <name type="scientific">Dyella humi</name>
    <dbReference type="NCBI Taxonomy" id="1770547"/>
    <lineage>
        <taxon>Bacteria</taxon>
        <taxon>Pseudomonadati</taxon>
        <taxon>Pseudomonadota</taxon>
        <taxon>Gammaproteobacteria</taxon>
        <taxon>Lysobacterales</taxon>
        <taxon>Rhodanobacteraceae</taxon>
        <taxon>Dyella</taxon>
    </lineage>
</organism>
<feature type="transmembrane region" description="Helical" evidence="1">
    <location>
        <begin position="944"/>
        <end position="968"/>
    </location>
</feature>
<evidence type="ECO:0000313" key="2">
    <source>
        <dbReference type="EMBL" id="MFK2855841.1"/>
    </source>
</evidence>
<dbReference type="PANTHER" id="PTHR32063:SF18">
    <property type="entry name" value="CATION EFFLUX SYSTEM PROTEIN"/>
    <property type="match status" value="1"/>
</dbReference>
<sequence length="1058" mass="116681">MSHEDRFNLSAWTLRHQSLVFFLMALIALAGVLSYKNLSQSEDPPFTFKVMVIQTYWPGATAKQVQEEVTDRIARKLQETPAIDFLRSYSRPGESLIFFNIQDSAPAAAVPETWYQVRKKVGDIAAQLPQGVQGPFFNDEFGDVYTNIYALEGDGYTPAQLHDYADQLRVELLRVPGIAKVDYFGDQNQHIYIDVANAKLAKLGISPQQIGQAINEQNAVASTGVLTTADDRVFVRPSGQLEDLDALANTLLHINDKSFRLGDIATIRRGYDDPPSQTVRFMGKQVLGIGVTMQPGGDVIHLGTALDEKVSVLQKRLPAGLKLSEVTSMPHAVSRSVDDFLESVAEAVGIVLFVSLLSLGFRTGMVVVISIPFVLAATALCMDMLGIGLHKVSLGTLVLALGLLVDDAIIAVEMMSVKLEQGWGRVRAAAYAYTSTAFPMLTGTLVTVSGFLPIALAKSSTGEYTRSIFEVSAIALLVSWLAAVIVIPLLGYHLLPEHHERAKPGQEWWARFLPQRWNEARAAKAVQPVHNGDEIEIYDTTFYRRFRGWLDMCLRHRWLVLASTVLLFAIALGGFAVVPKQFFPSSDRPELMVDLRLPEGASYAATLRETKRLEAVIKDRKEIASYVSFVGSGAPRFYLPLDQQLAQPNFAQFVITAKDLDQREQLATYLDGELKRDFSAVRTRVSRLENGPPVGFPVQFRVEGDDIATVRGIAEQVASVMRNNTDTTNVQFDWDEPAERSVRFEVDQYKARQLGLTSQDIANFLAMNLSGTTVTQFRERDKLISVDLRSEQGDRIHPDQIERLAIPTSSGTAIPLAQLGHVAYGLEYGVIWERDRQPSIIVQSDTRNGAQGLDVTNAVDKKLADIRSHLPVGYRIEVGGTVEQNEKGQSSINVQMPVLLVAVLTLLMIQLQSIGRTFMVVLTAPLGLIGVILALLMFHKPYGFVAMLGTIAMFGIIMRNSVILVDQIEQDIRAGHPRWEAIVGATVRRFRPITLTAAAAVLALIPLLRSNFFGPMATALMGGITVATVLTLFYLPALYAAWFRVRADEPASEPEAAT</sequence>
<keyword evidence="3" id="KW-1185">Reference proteome</keyword>
<comment type="caution">
    <text evidence="2">The sequence shown here is derived from an EMBL/GenBank/DDBJ whole genome shotgun (WGS) entry which is preliminary data.</text>
</comment>
<dbReference type="Gene3D" id="1.20.1640.10">
    <property type="entry name" value="Multidrug efflux transporter AcrB transmembrane domain"/>
    <property type="match status" value="2"/>
</dbReference>
<name>A0ABW8IKV2_9GAMM</name>
<feature type="transmembrane region" description="Helical" evidence="1">
    <location>
        <begin position="989"/>
        <end position="1008"/>
    </location>
</feature>
<protein>
    <submittedName>
        <fullName evidence="2">Efflux RND transporter permease subunit</fullName>
    </submittedName>
</protein>
<dbReference type="Gene3D" id="3.30.70.1430">
    <property type="entry name" value="Multidrug efflux transporter AcrB pore domain"/>
    <property type="match status" value="2"/>
</dbReference>
<feature type="transmembrane region" description="Helical" evidence="1">
    <location>
        <begin position="340"/>
        <end position="359"/>
    </location>
</feature>
<feature type="transmembrane region" description="Helical" evidence="1">
    <location>
        <begin position="1020"/>
        <end position="1042"/>
    </location>
</feature>
<feature type="transmembrane region" description="Helical" evidence="1">
    <location>
        <begin position="366"/>
        <end position="388"/>
    </location>
</feature>
<feature type="transmembrane region" description="Helical" evidence="1">
    <location>
        <begin position="472"/>
        <end position="495"/>
    </location>
</feature>
<reference evidence="2 3" key="1">
    <citation type="submission" date="2020-10" db="EMBL/GenBank/DDBJ databases">
        <title>Phylogeny of dyella-like bacteria.</title>
        <authorList>
            <person name="Fu J."/>
        </authorList>
    </citation>
    <scope>NUCLEOTIDE SEQUENCE [LARGE SCALE GENOMIC DNA]</scope>
    <source>
        <strain evidence="2 3">DHG40</strain>
    </source>
</reference>